<proteinExistence type="inferred from homology"/>
<dbReference type="PANTHER" id="PTHR21255">
    <property type="entry name" value="T-COMPLEX-ASSOCIATED-TESTIS-EXPRESSED 1/ DYNEIN LIGHT CHAIN"/>
    <property type="match status" value="1"/>
</dbReference>
<keyword evidence="3" id="KW-1185">Reference proteome</keyword>
<comment type="similarity">
    <text evidence="1">Belongs to the dynein light chain Tctex-type family.</text>
</comment>
<dbReference type="Gene3D" id="3.30.1140.40">
    <property type="entry name" value="Tctex-1"/>
    <property type="match status" value="1"/>
</dbReference>
<gene>
    <name evidence="2" type="ORF">HZH66_000268</name>
</gene>
<dbReference type="AlphaFoldDB" id="A0A834KST2"/>
<dbReference type="GO" id="GO:0005737">
    <property type="term" value="C:cytoplasm"/>
    <property type="evidence" value="ECO:0007669"/>
    <property type="project" value="TreeGrafter"/>
</dbReference>
<dbReference type="PANTHER" id="PTHR21255:SF65">
    <property type="entry name" value="TCTEX1 DOMAIN-CONTAINING PROTEIN 2"/>
    <property type="match status" value="1"/>
</dbReference>
<dbReference type="InterPro" id="IPR038586">
    <property type="entry name" value="Tctex-1-like_sf"/>
</dbReference>
<name>A0A834KST2_VESVU</name>
<accession>A0A834KST2</accession>
<dbReference type="GO" id="GO:0005868">
    <property type="term" value="C:cytoplasmic dynein complex"/>
    <property type="evidence" value="ECO:0007669"/>
    <property type="project" value="TreeGrafter"/>
</dbReference>
<dbReference type="Pfam" id="PF03645">
    <property type="entry name" value="Tctex-1"/>
    <property type="match status" value="1"/>
</dbReference>
<protein>
    <submittedName>
        <fullName evidence="2">Uncharacterized protein</fullName>
    </submittedName>
</protein>
<sequence length="149" mass="17613">MSGVLRRNRSSITRLGRPSILFRTLKGGIKIPRYQNTYRLESFFPVKVEVVDKILQDVMSSTLQDIRYNPIICLEICKDMSQKVRDIIFKKSYDRYKYTVVMTIIQKLGQHMEINMACLWDLQRDNYSTYVVETSEFIALGLVIFTYYE</sequence>
<reference evidence="2" key="1">
    <citation type="journal article" date="2020" name="G3 (Bethesda)">
        <title>High-Quality Assemblies for Three Invasive Social Wasps from the &lt;i&gt;Vespula&lt;/i&gt; Genus.</title>
        <authorList>
            <person name="Harrop T.W.R."/>
            <person name="Guhlin J."/>
            <person name="McLaughlin G.M."/>
            <person name="Permina E."/>
            <person name="Stockwell P."/>
            <person name="Gilligan J."/>
            <person name="Le Lec M.F."/>
            <person name="Gruber M.A.M."/>
            <person name="Quinn O."/>
            <person name="Lovegrove M."/>
            <person name="Duncan E.J."/>
            <person name="Remnant E.J."/>
            <person name="Van Eeckhoven J."/>
            <person name="Graham B."/>
            <person name="Knapp R.A."/>
            <person name="Langford K.W."/>
            <person name="Kronenberg Z."/>
            <person name="Press M.O."/>
            <person name="Eacker S.M."/>
            <person name="Wilson-Rankin E.E."/>
            <person name="Purcell J."/>
            <person name="Lester P.J."/>
            <person name="Dearden P.K."/>
        </authorList>
    </citation>
    <scope>NUCLEOTIDE SEQUENCE</scope>
    <source>
        <strain evidence="2">Marl-1</strain>
    </source>
</reference>
<dbReference type="GO" id="GO:0007018">
    <property type="term" value="P:microtubule-based movement"/>
    <property type="evidence" value="ECO:0007669"/>
    <property type="project" value="TreeGrafter"/>
</dbReference>
<dbReference type="GO" id="GO:0045505">
    <property type="term" value="F:dynein intermediate chain binding"/>
    <property type="evidence" value="ECO:0007669"/>
    <property type="project" value="TreeGrafter"/>
</dbReference>
<dbReference type="Proteomes" id="UP000614350">
    <property type="component" value="Unassembled WGS sequence"/>
</dbReference>
<evidence type="ECO:0000313" key="3">
    <source>
        <dbReference type="Proteomes" id="UP000614350"/>
    </source>
</evidence>
<organism evidence="2 3">
    <name type="scientific">Vespula vulgaris</name>
    <name type="common">Yellow jacket</name>
    <name type="synonym">Wasp</name>
    <dbReference type="NCBI Taxonomy" id="7454"/>
    <lineage>
        <taxon>Eukaryota</taxon>
        <taxon>Metazoa</taxon>
        <taxon>Ecdysozoa</taxon>
        <taxon>Arthropoda</taxon>
        <taxon>Hexapoda</taxon>
        <taxon>Insecta</taxon>
        <taxon>Pterygota</taxon>
        <taxon>Neoptera</taxon>
        <taxon>Endopterygota</taxon>
        <taxon>Hymenoptera</taxon>
        <taxon>Apocrita</taxon>
        <taxon>Aculeata</taxon>
        <taxon>Vespoidea</taxon>
        <taxon>Vespidae</taxon>
        <taxon>Vespinae</taxon>
        <taxon>Vespula</taxon>
    </lineage>
</organism>
<evidence type="ECO:0000313" key="2">
    <source>
        <dbReference type="EMBL" id="KAF7411372.1"/>
    </source>
</evidence>
<dbReference type="EMBL" id="JACSEA010000001">
    <property type="protein sequence ID" value="KAF7411372.1"/>
    <property type="molecule type" value="Genomic_DNA"/>
</dbReference>
<dbReference type="InterPro" id="IPR005334">
    <property type="entry name" value="Tctex-1-like"/>
</dbReference>
<evidence type="ECO:0000256" key="1">
    <source>
        <dbReference type="ARBA" id="ARBA00005361"/>
    </source>
</evidence>
<dbReference type="CDD" id="cd21451">
    <property type="entry name" value="DLC-like_TCTEX1D"/>
    <property type="match status" value="1"/>
</dbReference>
<comment type="caution">
    <text evidence="2">The sequence shown here is derived from an EMBL/GenBank/DDBJ whole genome shotgun (WGS) entry which is preliminary data.</text>
</comment>